<dbReference type="Proteomes" id="UP000298030">
    <property type="component" value="Unassembled WGS sequence"/>
</dbReference>
<evidence type="ECO:0000256" key="4">
    <source>
        <dbReference type="ARBA" id="ARBA00023136"/>
    </source>
</evidence>
<evidence type="ECO:0000256" key="3">
    <source>
        <dbReference type="ARBA" id="ARBA00022989"/>
    </source>
</evidence>
<dbReference type="Pfam" id="PF13664">
    <property type="entry name" value="DUF4149"/>
    <property type="match status" value="1"/>
</dbReference>
<dbReference type="PANTHER" id="PTHR23241:SF102">
    <property type="entry name" value="LD23009P"/>
    <property type="match status" value="1"/>
</dbReference>
<evidence type="ECO:0000259" key="6">
    <source>
        <dbReference type="Pfam" id="PF13664"/>
    </source>
</evidence>
<dbReference type="InterPro" id="IPR053009">
    <property type="entry name" value="Xanthocillin_Biosynth-Assoc"/>
</dbReference>
<evidence type="ECO:0000256" key="2">
    <source>
        <dbReference type="ARBA" id="ARBA00022692"/>
    </source>
</evidence>
<organism evidence="7 8">
    <name type="scientific">Coprinellus micaceus</name>
    <name type="common">Glistening ink-cap mushroom</name>
    <name type="synonym">Coprinus micaceus</name>
    <dbReference type="NCBI Taxonomy" id="71717"/>
    <lineage>
        <taxon>Eukaryota</taxon>
        <taxon>Fungi</taxon>
        <taxon>Dikarya</taxon>
        <taxon>Basidiomycota</taxon>
        <taxon>Agaricomycotina</taxon>
        <taxon>Agaricomycetes</taxon>
        <taxon>Agaricomycetidae</taxon>
        <taxon>Agaricales</taxon>
        <taxon>Agaricineae</taxon>
        <taxon>Psathyrellaceae</taxon>
        <taxon>Coprinellus</taxon>
    </lineage>
</organism>
<comment type="subcellular location">
    <subcellularLocation>
        <location evidence="1">Membrane</location>
    </subcellularLocation>
</comment>
<proteinExistence type="predicted"/>
<comment type="caution">
    <text evidence="7">The sequence shown here is derived from an EMBL/GenBank/DDBJ whole genome shotgun (WGS) entry which is preliminary data.</text>
</comment>
<feature type="transmembrane region" description="Helical" evidence="5">
    <location>
        <begin position="106"/>
        <end position="126"/>
    </location>
</feature>
<feature type="transmembrane region" description="Helical" evidence="5">
    <location>
        <begin position="66"/>
        <end position="86"/>
    </location>
</feature>
<keyword evidence="8" id="KW-1185">Reference proteome</keyword>
<keyword evidence="2 5" id="KW-0812">Transmembrane</keyword>
<feature type="transmembrane region" description="Helical" evidence="5">
    <location>
        <begin position="31"/>
        <end position="54"/>
    </location>
</feature>
<reference evidence="7 8" key="1">
    <citation type="journal article" date="2019" name="Nat. Ecol. Evol.">
        <title>Megaphylogeny resolves global patterns of mushroom evolution.</title>
        <authorList>
            <person name="Varga T."/>
            <person name="Krizsan K."/>
            <person name="Foldi C."/>
            <person name="Dima B."/>
            <person name="Sanchez-Garcia M."/>
            <person name="Sanchez-Ramirez S."/>
            <person name="Szollosi G.J."/>
            <person name="Szarkandi J.G."/>
            <person name="Papp V."/>
            <person name="Albert L."/>
            <person name="Andreopoulos W."/>
            <person name="Angelini C."/>
            <person name="Antonin V."/>
            <person name="Barry K.W."/>
            <person name="Bougher N.L."/>
            <person name="Buchanan P."/>
            <person name="Buyck B."/>
            <person name="Bense V."/>
            <person name="Catcheside P."/>
            <person name="Chovatia M."/>
            <person name="Cooper J."/>
            <person name="Damon W."/>
            <person name="Desjardin D."/>
            <person name="Finy P."/>
            <person name="Geml J."/>
            <person name="Haridas S."/>
            <person name="Hughes K."/>
            <person name="Justo A."/>
            <person name="Karasinski D."/>
            <person name="Kautmanova I."/>
            <person name="Kiss B."/>
            <person name="Kocsube S."/>
            <person name="Kotiranta H."/>
            <person name="LaButti K.M."/>
            <person name="Lechner B.E."/>
            <person name="Liimatainen K."/>
            <person name="Lipzen A."/>
            <person name="Lukacs Z."/>
            <person name="Mihaltcheva S."/>
            <person name="Morgado L.N."/>
            <person name="Niskanen T."/>
            <person name="Noordeloos M.E."/>
            <person name="Ohm R.A."/>
            <person name="Ortiz-Santana B."/>
            <person name="Ovrebo C."/>
            <person name="Racz N."/>
            <person name="Riley R."/>
            <person name="Savchenko A."/>
            <person name="Shiryaev A."/>
            <person name="Soop K."/>
            <person name="Spirin V."/>
            <person name="Szebenyi C."/>
            <person name="Tomsovsky M."/>
            <person name="Tulloss R.E."/>
            <person name="Uehling J."/>
            <person name="Grigoriev I.V."/>
            <person name="Vagvolgyi C."/>
            <person name="Papp T."/>
            <person name="Martin F.M."/>
            <person name="Miettinen O."/>
            <person name="Hibbett D.S."/>
            <person name="Nagy L.G."/>
        </authorList>
    </citation>
    <scope>NUCLEOTIDE SEQUENCE [LARGE SCALE GENOMIC DNA]</scope>
    <source>
        <strain evidence="7 8">FP101781</strain>
    </source>
</reference>
<dbReference type="AlphaFoldDB" id="A0A4Y7TMB6"/>
<dbReference type="EMBL" id="QPFP01000008">
    <property type="protein sequence ID" value="TEB35101.1"/>
    <property type="molecule type" value="Genomic_DNA"/>
</dbReference>
<feature type="domain" description="TMEM205-like" evidence="6">
    <location>
        <begin position="29"/>
        <end position="136"/>
    </location>
</feature>
<dbReference type="InterPro" id="IPR025423">
    <property type="entry name" value="TMEM205-like"/>
</dbReference>
<evidence type="ECO:0000313" key="8">
    <source>
        <dbReference type="Proteomes" id="UP000298030"/>
    </source>
</evidence>
<evidence type="ECO:0000313" key="7">
    <source>
        <dbReference type="EMBL" id="TEB35101.1"/>
    </source>
</evidence>
<keyword evidence="3 5" id="KW-1133">Transmembrane helix</keyword>
<dbReference type="GO" id="GO:0016020">
    <property type="term" value="C:membrane"/>
    <property type="evidence" value="ECO:0007669"/>
    <property type="project" value="UniProtKB-SubCell"/>
</dbReference>
<dbReference type="PANTHER" id="PTHR23241">
    <property type="entry name" value="LATE EMBRYOGENESIS ABUNDANT PLANTS LEA-RELATED"/>
    <property type="match status" value="1"/>
</dbReference>
<evidence type="ECO:0000256" key="5">
    <source>
        <dbReference type="SAM" id="Phobius"/>
    </source>
</evidence>
<name>A0A4Y7TMB6_COPMI</name>
<accession>A0A4Y7TMB6</accession>
<gene>
    <name evidence="7" type="ORF">FA13DRAFT_1728902</name>
</gene>
<sequence length="193" mass="21533">MSQRVALHGLDAWVGLLKGLASVDGWYLLGYSWLFGMSLWISFFGGVIAFRALPRQQFGALQHKTFPVYFVQSIILSGSLLAIWIQKHPHVVQNAFKPWFLDVAQAYALAIVLIGQGLNYFVVGPMTSKLMFKRHKLEKEEGKAYNEPGVSEEMKALNRKFGSLHGVSSLFNLFAVIALGFHGLWIGNYGVKG</sequence>
<keyword evidence="4 5" id="KW-0472">Membrane</keyword>
<protein>
    <recommendedName>
        <fullName evidence="6">TMEM205-like domain-containing protein</fullName>
    </recommendedName>
</protein>
<feature type="transmembrane region" description="Helical" evidence="5">
    <location>
        <begin position="164"/>
        <end position="186"/>
    </location>
</feature>
<dbReference type="OrthoDB" id="1641132at2759"/>
<evidence type="ECO:0000256" key="1">
    <source>
        <dbReference type="ARBA" id="ARBA00004370"/>
    </source>
</evidence>